<sequence>MSQVTTRTLTEDQLKFWRENSYVHIPGLFRDRANEMSNWIDEISNWGANMDKWMCYYEMANPNQLSRVENFIPYHDGMKEIFTGEAIISLISELMEEQAVLYKERINFKSPGGGPHAAHQDGVAYEQGANASFDPNIKPYLSILVSIDEATEENGCLQVVPDWRLDNLEILPMEAPYPDRPIYMKIKQSIEDDLPWKKLPTQPGDALIFTERLPHRSEPNHSDKTRRIIYGVYNPLSDGDKREKYYADKRKNPNDARYMVGNPHAPSN</sequence>
<evidence type="ECO:0000256" key="1">
    <source>
        <dbReference type="ARBA" id="ARBA00001954"/>
    </source>
</evidence>
<dbReference type="OrthoDB" id="9791262at2"/>
<dbReference type="Proteomes" id="UP000192472">
    <property type="component" value="Unassembled WGS sequence"/>
</dbReference>
<protein>
    <submittedName>
        <fullName evidence="2">Phytanoyl-CoA dioxygenase (PhyH)</fullName>
    </submittedName>
</protein>
<dbReference type="PANTHER" id="PTHR20883">
    <property type="entry name" value="PHYTANOYL-COA DIOXYGENASE DOMAIN CONTAINING 1"/>
    <property type="match status" value="1"/>
</dbReference>
<dbReference type="STRING" id="692418.SAMN04488029_3453"/>
<dbReference type="GO" id="GO:0005506">
    <property type="term" value="F:iron ion binding"/>
    <property type="evidence" value="ECO:0007669"/>
    <property type="project" value="UniProtKB-ARBA"/>
</dbReference>
<keyword evidence="2" id="KW-0223">Dioxygenase</keyword>
<dbReference type="PANTHER" id="PTHR20883:SF48">
    <property type="entry name" value="ECTOINE DIOXYGENASE"/>
    <property type="match status" value="1"/>
</dbReference>
<dbReference type="GO" id="GO:0016706">
    <property type="term" value="F:2-oxoglutarate-dependent dioxygenase activity"/>
    <property type="evidence" value="ECO:0007669"/>
    <property type="project" value="UniProtKB-ARBA"/>
</dbReference>
<dbReference type="Pfam" id="PF05721">
    <property type="entry name" value="PhyH"/>
    <property type="match status" value="1"/>
</dbReference>
<dbReference type="InterPro" id="IPR008775">
    <property type="entry name" value="Phytyl_CoA_dOase-like"/>
</dbReference>
<dbReference type="SUPFAM" id="SSF51197">
    <property type="entry name" value="Clavaminate synthase-like"/>
    <property type="match status" value="1"/>
</dbReference>
<organism evidence="2 3">
    <name type="scientific">Reichenbachiella faecimaris</name>
    <dbReference type="NCBI Taxonomy" id="692418"/>
    <lineage>
        <taxon>Bacteria</taxon>
        <taxon>Pseudomonadati</taxon>
        <taxon>Bacteroidota</taxon>
        <taxon>Cytophagia</taxon>
        <taxon>Cytophagales</taxon>
        <taxon>Reichenbachiellaceae</taxon>
        <taxon>Reichenbachiella</taxon>
    </lineage>
</organism>
<dbReference type="AlphaFoldDB" id="A0A1W2GM88"/>
<reference evidence="2 3" key="1">
    <citation type="submission" date="2017-04" db="EMBL/GenBank/DDBJ databases">
        <authorList>
            <person name="Afonso C.L."/>
            <person name="Miller P.J."/>
            <person name="Scott M.A."/>
            <person name="Spackman E."/>
            <person name="Goraichik I."/>
            <person name="Dimitrov K.M."/>
            <person name="Suarez D.L."/>
            <person name="Swayne D.E."/>
        </authorList>
    </citation>
    <scope>NUCLEOTIDE SEQUENCE [LARGE SCALE GENOMIC DNA]</scope>
    <source>
        <strain evidence="2 3">DSM 26133</strain>
    </source>
</reference>
<accession>A0A1W2GM88</accession>
<keyword evidence="2" id="KW-0560">Oxidoreductase</keyword>
<evidence type="ECO:0000313" key="3">
    <source>
        <dbReference type="Proteomes" id="UP000192472"/>
    </source>
</evidence>
<keyword evidence="3" id="KW-1185">Reference proteome</keyword>
<dbReference type="EMBL" id="FWYF01000004">
    <property type="protein sequence ID" value="SMD37779.1"/>
    <property type="molecule type" value="Genomic_DNA"/>
</dbReference>
<comment type="cofactor">
    <cofactor evidence="1">
        <name>Fe(2+)</name>
        <dbReference type="ChEBI" id="CHEBI:29033"/>
    </cofactor>
</comment>
<name>A0A1W2GM88_REIFA</name>
<dbReference type="RefSeq" id="WP_084374096.1">
    <property type="nucleotide sequence ID" value="NZ_FWYF01000004.1"/>
</dbReference>
<gene>
    <name evidence="2" type="ORF">SAMN04488029_3453</name>
</gene>
<proteinExistence type="predicted"/>
<evidence type="ECO:0000313" key="2">
    <source>
        <dbReference type="EMBL" id="SMD37779.1"/>
    </source>
</evidence>
<dbReference type="Gene3D" id="2.60.120.620">
    <property type="entry name" value="q2cbj1_9rhob like domain"/>
    <property type="match status" value="1"/>
</dbReference>